<evidence type="ECO:0000313" key="3">
    <source>
        <dbReference type="Proteomes" id="UP000244064"/>
    </source>
</evidence>
<organism evidence="2 3">
    <name type="scientific">Pseudomonas mangrovi</name>
    <dbReference type="NCBI Taxonomy" id="2161748"/>
    <lineage>
        <taxon>Bacteria</taxon>
        <taxon>Pseudomonadati</taxon>
        <taxon>Pseudomonadota</taxon>
        <taxon>Gammaproteobacteria</taxon>
        <taxon>Pseudomonadales</taxon>
        <taxon>Pseudomonadaceae</taxon>
        <taxon>Pseudomonas</taxon>
    </lineage>
</organism>
<accession>A0A2T5PEM1</accession>
<feature type="signal peptide" evidence="1">
    <location>
        <begin position="1"/>
        <end position="25"/>
    </location>
</feature>
<dbReference type="EMBL" id="QASN01000002">
    <property type="protein sequence ID" value="PTU76180.1"/>
    <property type="molecule type" value="Genomic_DNA"/>
</dbReference>
<name>A0A2T5PEM1_9PSED</name>
<dbReference type="OrthoDB" id="4194926at2"/>
<feature type="chain" id="PRO_5015501751" evidence="1">
    <location>
        <begin position="26"/>
        <end position="167"/>
    </location>
</feature>
<proteinExistence type="predicted"/>
<dbReference type="RefSeq" id="WP_108104261.1">
    <property type="nucleotide sequence ID" value="NZ_QASN01000002.1"/>
</dbReference>
<gene>
    <name evidence="2" type="ORF">DBO85_00635</name>
</gene>
<comment type="caution">
    <text evidence="2">The sequence shown here is derived from an EMBL/GenBank/DDBJ whole genome shotgun (WGS) entry which is preliminary data.</text>
</comment>
<reference evidence="2 3" key="1">
    <citation type="submission" date="2018-04" db="EMBL/GenBank/DDBJ databases">
        <title>Pseudomonas sp. nov., isolated from mangrove soil.</title>
        <authorList>
            <person name="Chen C."/>
        </authorList>
    </citation>
    <scope>NUCLEOTIDE SEQUENCE [LARGE SCALE GENOMIC DNA]</scope>
    <source>
        <strain evidence="2 3">TC-11</strain>
    </source>
</reference>
<protein>
    <submittedName>
        <fullName evidence="2">Uncharacterized protein</fullName>
    </submittedName>
</protein>
<dbReference type="AlphaFoldDB" id="A0A2T5PEM1"/>
<dbReference type="Proteomes" id="UP000244064">
    <property type="component" value="Unassembled WGS sequence"/>
</dbReference>
<evidence type="ECO:0000256" key="1">
    <source>
        <dbReference type="SAM" id="SignalP"/>
    </source>
</evidence>
<evidence type="ECO:0000313" key="2">
    <source>
        <dbReference type="EMBL" id="PTU76180.1"/>
    </source>
</evidence>
<keyword evidence="1" id="KW-0732">Signal</keyword>
<sequence length="167" mass="17802">MRKNALSLLTASLLGLSLLSATVQAAPSLAERRAIATYQSDIYAGQLEAIRAAAGFAVPVEVQWDSLVIPGQSANFGLDSFWTNVYFTPLAQALKAVAVDDMGKQALAAELKNIVVRFDEETAPASAYADGVQFEAGVLSINFRPFTNPDDVDARAKAIQQALEAKL</sequence>
<keyword evidence="3" id="KW-1185">Reference proteome</keyword>